<dbReference type="InterPro" id="IPR012263">
    <property type="entry name" value="M_m6A_EcoRV"/>
</dbReference>
<dbReference type="PIRSF" id="PIRSF000398">
    <property type="entry name" value="M_m6A_EcoRV"/>
    <property type="match status" value="1"/>
</dbReference>
<gene>
    <name evidence="8" type="ORF">CAP51_09785</name>
</gene>
<dbReference type="InterPro" id="IPR002052">
    <property type="entry name" value="DNA_methylase_N6_adenine_CS"/>
</dbReference>
<dbReference type="PANTHER" id="PTHR30481">
    <property type="entry name" value="DNA ADENINE METHYLASE"/>
    <property type="match status" value="1"/>
</dbReference>
<comment type="catalytic activity">
    <reaction evidence="6 7">
        <text>a 2'-deoxyadenosine in DNA + S-adenosyl-L-methionine = an N(6)-methyl-2'-deoxyadenosine in DNA + S-adenosyl-L-homocysteine + H(+)</text>
        <dbReference type="Rhea" id="RHEA:15197"/>
        <dbReference type="Rhea" id="RHEA-COMP:12418"/>
        <dbReference type="Rhea" id="RHEA-COMP:12419"/>
        <dbReference type="ChEBI" id="CHEBI:15378"/>
        <dbReference type="ChEBI" id="CHEBI:57856"/>
        <dbReference type="ChEBI" id="CHEBI:59789"/>
        <dbReference type="ChEBI" id="CHEBI:90615"/>
        <dbReference type="ChEBI" id="CHEBI:90616"/>
        <dbReference type="EC" id="2.1.1.72"/>
    </reaction>
</comment>
<dbReference type="GO" id="GO:0032259">
    <property type="term" value="P:methylation"/>
    <property type="evidence" value="ECO:0007669"/>
    <property type="project" value="UniProtKB-KW"/>
</dbReference>
<evidence type="ECO:0000256" key="5">
    <source>
        <dbReference type="ARBA" id="ARBA00022691"/>
    </source>
</evidence>
<dbReference type="InterPro" id="IPR029063">
    <property type="entry name" value="SAM-dependent_MTases_sf"/>
</dbReference>
<comment type="similarity">
    <text evidence="1 7">Belongs to the N(4)/N(6)-methyltransferase family.</text>
</comment>
<evidence type="ECO:0000313" key="9">
    <source>
        <dbReference type="Proteomes" id="UP000196536"/>
    </source>
</evidence>
<keyword evidence="9" id="KW-1185">Reference proteome</keyword>
<dbReference type="PANTHER" id="PTHR30481:SF3">
    <property type="entry name" value="DNA ADENINE METHYLASE"/>
    <property type="match status" value="1"/>
</dbReference>
<proteinExistence type="inferred from homology"/>
<dbReference type="GO" id="GO:0009307">
    <property type="term" value="P:DNA restriction-modification system"/>
    <property type="evidence" value="ECO:0007669"/>
    <property type="project" value="InterPro"/>
</dbReference>
<dbReference type="RefSeq" id="WP_087620580.1">
    <property type="nucleotide sequence ID" value="NZ_NEXX01000003.1"/>
</dbReference>
<dbReference type="GO" id="GO:0043565">
    <property type="term" value="F:sequence-specific DNA binding"/>
    <property type="evidence" value="ECO:0007669"/>
    <property type="project" value="TreeGrafter"/>
</dbReference>
<evidence type="ECO:0000256" key="2">
    <source>
        <dbReference type="ARBA" id="ARBA00011900"/>
    </source>
</evidence>
<dbReference type="InterPro" id="IPR023095">
    <property type="entry name" value="Ade_MeTrfase_dom_2"/>
</dbReference>
<dbReference type="Gene3D" id="3.40.50.150">
    <property type="entry name" value="Vaccinia Virus protein VP39"/>
    <property type="match status" value="1"/>
</dbReference>
<dbReference type="GO" id="GO:0006298">
    <property type="term" value="P:mismatch repair"/>
    <property type="evidence" value="ECO:0007669"/>
    <property type="project" value="TreeGrafter"/>
</dbReference>
<dbReference type="PROSITE" id="PS00092">
    <property type="entry name" value="N6_MTASE"/>
    <property type="match status" value="1"/>
</dbReference>
<evidence type="ECO:0000256" key="1">
    <source>
        <dbReference type="ARBA" id="ARBA00006594"/>
    </source>
</evidence>
<evidence type="ECO:0000256" key="6">
    <source>
        <dbReference type="ARBA" id="ARBA00047942"/>
    </source>
</evidence>
<dbReference type="AlphaFoldDB" id="A0A1Z9YXP4"/>
<accession>A0A1Z9YXP4</accession>
<dbReference type="EC" id="2.1.1.72" evidence="2 7"/>
<dbReference type="Gene3D" id="1.10.1020.10">
    <property type="entry name" value="Adenine-specific Methyltransferase, Domain 2"/>
    <property type="match status" value="1"/>
</dbReference>
<keyword evidence="3 7" id="KW-0489">Methyltransferase</keyword>
<dbReference type="OrthoDB" id="9805629at2"/>
<reference evidence="8 9" key="1">
    <citation type="submission" date="2017-05" db="EMBL/GenBank/DDBJ databases">
        <title>Acinetobacter populi ANC 5415 (= PBJ7), whole genome shotgun sequencing project.</title>
        <authorList>
            <person name="Nemec A."/>
            <person name="Radolfova-Krizova L."/>
        </authorList>
    </citation>
    <scope>NUCLEOTIDE SEQUENCE [LARGE SCALE GENOMIC DNA]</scope>
    <source>
        <strain evidence="8 9">PBJ7</strain>
    </source>
</reference>
<comment type="caution">
    <text evidence="8">The sequence shown here is derived from an EMBL/GenBank/DDBJ whole genome shotgun (WGS) entry which is preliminary data.</text>
</comment>
<sequence length="294" mass="34283">MDSASIKLSASRAIHPSPMNYIGGKAKLLPQILPHFPNNISRFYDVFAGGANVAVNSNANQIIINDINCYVIEILQAFYQQDLDDLLTSIQFYIDQYQLSKDNKQGFLTLRQDYNRHKQPMMPYTLMCYSFNYQFRFNNQHQYNNPFGANRSQFSTILRQKLIHFVNQLKSKQVAFSQLPFCELLTQTQFTADDFVYLDPPYFITTGSYNDGNRGFKDWTQEQEQKLHDCLDSLNRQKIKFAMSNVLVHKGKTNDLLIEWAKNYHVIHLHHNYNHSCYNTVKGSSKEVLITNYL</sequence>
<evidence type="ECO:0000313" key="8">
    <source>
        <dbReference type="EMBL" id="OUY06977.1"/>
    </source>
</evidence>
<dbReference type="GO" id="GO:0009007">
    <property type="term" value="F:site-specific DNA-methyltransferase (adenine-specific) activity"/>
    <property type="evidence" value="ECO:0007669"/>
    <property type="project" value="UniProtKB-UniRule"/>
</dbReference>
<dbReference type="Proteomes" id="UP000196536">
    <property type="component" value="Unassembled WGS sequence"/>
</dbReference>
<protein>
    <recommendedName>
        <fullName evidence="2 7">Site-specific DNA-methyltransferase (adenine-specific)</fullName>
        <ecNumber evidence="2 7">2.1.1.72</ecNumber>
    </recommendedName>
</protein>
<evidence type="ECO:0000256" key="7">
    <source>
        <dbReference type="RuleBase" id="RU361257"/>
    </source>
</evidence>
<dbReference type="PRINTS" id="PR00505">
    <property type="entry name" value="D12N6MTFRASE"/>
</dbReference>
<keyword evidence="4 7" id="KW-0808">Transferase</keyword>
<dbReference type="InterPro" id="IPR012327">
    <property type="entry name" value="MeTrfase_D12"/>
</dbReference>
<evidence type="ECO:0000256" key="4">
    <source>
        <dbReference type="ARBA" id="ARBA00022679"/>
    </source>
</evidence>
<dbReference type="Pfam" id="PF02086">
    <property type="entry name" value="MethyltransfD12"/>
    <property type="match status" value="1"/>
</dbReference>
<keyword evidence="5 7" id="KW-0949">S-adenosyl-L-methionine</keyword>
<dbReference type="NCBIfam" id="TIGR00571">
    <property type="entry name" value="dam"/>
    <property type="match status" value="1"/>
</dbReference>
<dbReference type="EMBL" id="NEXX01000003">
    <property type="protein sequence ID" value="OUY06977.1"/>
    <property type="molecule type" value="Genomic_DNA"/>
</dbReference>
<organism evidence="8 9">
    <name type="scientific">Acinetobacter populi</name>
    <dbReference type="NCBI Taxonomy" id="1582270"/>
    <lineage>
        <taxon>Bacteria</taxon>
        <taxon>Pseudomonadati</taxon>
        <taxon>Pseudomonadota</taxon>
        <taxon>Gammaproteobacteria</taxon>
        <taxon>Moraxellales</taxon>
        <taxon>Moraxellaceae</taxon>
        <taxon>Acinetobacter</taxon>
    </lineage>
</organism>
<dbReference type="GO" id="GO:1904047">
    <property type="term" value="F:S-adenosyl-L-methionine binding"/>
    <property type="evidence" value="ECO:0007669"/>
    <property type="project" value="TreeGrafter"/>
</dbReference>
<evidence type="ECO:0000256" key="3">
    <source>
        <dbReference type="ARBA" id="ARBA00022603"/>
    </source>
</evidence>
<name>A0A1Z9YXP4_9GAMM</name>
<dbReference type="SUPFAM" id="SSF53335">
    <property type="entry name" value="S-adenosyl-L-methionine-dependent methyltransferases"/>
    <property type="match status" value="1"/>
</dbReference>